<keyword evidence="2" id="KW-1185">Reference proteome</keyword>
<dbReference type="Proteomes" id="UP001221757">
    <property type="component" value="Unassembled WGS sequence"/>
</dbReference>
<proteinExistence type="predicted"/>
<evidence type="ECO:0000313" key="2">
    <source>
        <dbReference type="Proteomes" id="UP001221757"/>
    </source>
</evidence>
<sequence>MIAAQKRTDIWASRQLARTWFQRWHPWKRLDAHALDSFLKYGLRDLPTPAYPDRADGVTLSCTRAQETASYMYE</sequence>
<organism evidence="1 2">
    <name type="scientific">Mycena rosella</name>
    <name type="common">Pink bonnet</name>
    <name type="synonym">Agaricus rosellus</name>
    <dbReference type="NCBI Taxonomy" id="1033263"/>
    <lineage>
        <taxon>Eukaryota</taxon>
        <taxon>Fungi</taxon>
        <taxon>Dikarya</taxon>
        <taxon>Basidiomycota</taxon>
        <taxon>Agaricomycotina</taxon>
        <taxon>Agaricomycetes</taxon>
        <taxon>Agaricomycetidae</taxon>
        <taxon>Agaricales</taxon>
        <taxon>Marasmiineae</taxon>
        <taxon>Mycenaceae</taxon>
        <taxon>Mycena</taxon>
    </lineage>
</organism>
<protein>
    <submittedName>
        <fullName evidence="1">Uncharacterized protein</fullName>
    </submittedName>
</protein>
<name>A0AAD7DJE8_MYCRO</name>
<gene>
    <name evidence="1" type="ORF">B0H17DRAFT_1201023</name>
</gene>
<dbReference type="InterPro" id="IPR029058">
    <property type="entry name" value="AB_hydrolase_fold"/>
</dbReference>
<comment type="caution">
    <text evidence="1">The sequence shown here is derived from an EMBL/GenBank/DDBJ whole genome shotgun (WGS) entry which is preliminary data.</text>
</comment>
<accession>A0AAD7DJE8</accession>
<dbReference type="AlphaFoldDB" id="A0AAD7DJE8"/>
<dbReference type="EMBL" id="JARKIE010000057">
    <property type="protein sequence ID" value="KAJ7691606.1"/>
    <property type="molecule type" value="Genomic_DNA"/>
</dbReference>
<dbReference type="Gene3D" id="3.40.50.1820">
    <property type="entry name" value="alpha/beta hydrolase"/>
    <property type="match status" value="1"/>
</dbReference>
<evidence type="ECO:0000313" key="1">
    <source>
        <dbReference type="EMBL" id="KAJ7691606.1"/>
    </source>
</evidence>
<reference evidence="1" key="1">
    <citation type="submission" date="2023-03" db="EMBL/GenBank/DDBJ databases">
        <title>Massive genome expansion in bonnet fungi (Mycena s.s.) driven by repeated elements and novel gene families across ecological guilds.</title>
        <authorList>
            <consortium name="Lawrence Berkeley National Laboratory"/>
            <person name="Harder C.B."/>
            <person name="Miyauchi S."/>
            <person name="Viragh M."/>
            <person name="Kuo A."/>
            <person name="Thoen E."/>
            <person name="Andreopoulos B."/>
            <person name="Lu D."/>
            <person name="Skrede I."/>
            <person name="Drula E."/>
            <person name="Henrissat B."/>
            <person name="Morin E."/>
            <person name="Kohler A."/>
            <person name="Barry K."/>
            <person name="LaButti K."/>
            <person name="Morin E."/>
            <person name="Salamov A."/>
            <person name="Lipzen A."/>
            <person name="Mereny Z."/>
            <person name="Hegedus B."/>
            <person name="Baldrian P."/>
            <person name="Stursova M."/>
            <person name="Weitz H."/>
            <person name="Taylor A."/>
            <person name="Grigoriev I.V."/>
            <person name="Nagy L.G."/>
            <person name="Martin F."/>
            <person name="Kauserud H."/>
        </authorList>
    </citation>
    <scope>NUCLEOTIDE SEQUENCE</scope>
    <source>
        <strain evidence="1">CBHHK067</strain>
    </source>
</reference>